<feature type="region of interest" description="Disordered" evidence="1">
    <location>
        <begin position="87"/>
        <end position="115"/>
    </location>
</feature>
<dbReference type="EMBL" id="CP119325">
    <property type="protein sequence ID" value="WEK29772.1"/>
    <property type="molecule type" value="Genomic_DNA"/>
</dbReference>
<evidence type="ECO:0000256" key="1">
    <source>
        <dbReference type="SAM" id="MobiDB-lite"/>
    </source>
</evidence>
<organism evidence="2 3">
    <name type="scientific">Candidatus Pseudomonas phytovorans</name>
    <dbReference type="NCBI Taxonomy" id="3121377"/>
    <lineage>
        <taxon>Bacteria</taxon>
        <taxon>Pseudomonadati</taxon>
        <taxon>Pseudomonadota</taxon>
        <taxon>Gammaproteobacteria</taxon>
        <taxon>Pseudomonadales</taxon>
        <taxon>Pseudomonadaceae</taxon>
        <taxon>Pseudomonas</taxon>
    </lineage>
</organism>
<reference evidence="2" key="1">
    <citation type="submission" date="2023-03" db="EMBL/GenBank/DDBJ databases">
        <title>Andean soil-derived lignocellulolytic bacterial consortium as a source of novel taxa and putative plastic-active enzymes.</title>
        <authorList>
            <person name="Diaz-Garcia L."/>
            <person name="Chuvochina M."/>
            <person name="Feuerriegel G."/>
            <person name="Bunk B."/>
            <person name="Sproer C."/>
            <person name="Streit W.R."/>
            <person name="Rodriguez L.M."/>
            <person name="Overmann J."/>
            <person name="Jimenez D.J."/>
        </authorList>
    </citation>
    <scope>NUCLEOTIDE SEQUENCE</scope>
    <source>
        <strain evidence="2">MAG 876</strain>
    </source>
</reference>
<dbReference type="Proteomes" id="UP001216329">
    <property type="component" value="Chromosome"/>
</dbReference>
<accession>A0AAJ5WFL0</accession>
<evidence type="ECO:0000313" key="3">
    <source>
        <dbReference type="Proteomes" id="UP001216329"/>
    </source>
</evidence>
<protein>
    <submittedName>
        <fullName evidence="2">Uncharacterized protein</fullName>
    </submittedName>
</protein>
<gene>
    <name evidence="2" type="ORF">P0Y58_23230</name>
</gene>
<proteinExistence type="predicted"/>
<feature type="compositionally biased region" description="Polar residues" evidence="1">
    <location>
        <begin position="100"/>
        <end position="109"/>
    </location>
</feature>
<name>A0AAJ5WFL0_9PSED</name>
<dbReference type="AlphaFoldDB" id="A0AAJ5WFL0"/>
<evidence type="ECO:0000313" key="2">
    <source>
        <dbReference type="EMBL" id="WEK29772.1"/>
    </source>
</evidence>
<sequence length="115" mass="12622">MTKHAAIPIITALAQHKIGISRKPATATPTAVLSNEISFPLNVALEPYCRLTVHDNLYSAENFSYWLSSIPASVSIGRYCSVSTATRALGPRHPHERDSSSPFTESFQIHSKLDE</sequence>